<keyword evidence="5" id="KW-0378">Hydrolase</keyword>
<feature type="domain" description="Type I restriction modification DNA specificity" evidence="4">
    <location>
        <begin position="208"/>
        <end position="371"/>
    </location>
</feature>
<dbReference type="PANTHER" id="PTHR30408">
    <property type="entry name" value="TYPE-1 RESTRICTION ENZYME ECOKI SPECIFICITY PROTEIN"/>
    <property type="match status" value="1"/>
</dbReference>
<keyword evidence="3" id="KW-0238">DNA-binding</keyword>
<evidence type="ECO:0000256" key="2">
    <source>
        <dbReference type="ARBA" id="ARBA00022747"/>
    </source>
</evidence>
<comment type="caution">
    <text evidence="5">The sequence shown here is derived from an EMBL/GenBank/DDBJ whole genome shotgun (WGS) entry which is preliminary data.</text>
</comment>
<protein>
    <submittedName>
        <fullName evidence="5">Restriction endonuclease subunit S</fullName>
    </submittedName>
</protein>
<dbReference type="Gene3D" id="3.90.220.20">
    <property type="entry name" value="DNA methylase specificity domains"/>
    <property type="match status" value="2"/>
</dbReference>
<dbReference type="Pfam" id="PF01420">
    <property type="entry name" value="Methylase_S"/>
    <property type="match status" value="1"/>
</dbReference>
<reference evidence="5 6" key="1">
    <citation type="submission" date="2019-04" db="EMBL/GenBank/DDBJ databases">
        <title>Streptomyces sp. nov. Bv016 isolated from bark of Buahinia variegata.</title>
        <authorList>
            <person name="Kanchanasin P."/>
            <person name="Tanasupawat S."/>
            <person name="Yuki M."/>
            <person name="Kudo T."/>
        </authorList>
    </citation>
    <scope>NUCLEOTIDE SEQUENCE [LARGE SCALE GENOMIC DNA]</scope>
    <source>
        <strain evidence="5 6">JCM 4765</strain>
    </source>
</reference>
<dbReference type="SUPFAM" id="SSF116734">
    <property type="entry name" value="DNA methylase specificity domain"/>
    <property type="match status" value="2"/>
</dbReference>
<keyword evidence="6" id="KW-1185">Reference proteome</keyword>
<gene>
    <name evidence="5" type="ORF">E5082_26335</name>
</gene>
<dbReference type="CDD" id="cd17253">
    <property type="entry name" value="RMtype1_S_Eco933I-TRD2-CR2_like"/>
    <property type="match status" value="1"/>
</dbReference>
<dbReference type="EMBL" id="SRRU01000010">
    <property type="protein sequence ID" value="TGN77508.1"/>
    <property type="molecule type" value="Genomic_DNA"/>
</dbReference>
<keyword evidence="2" id="KW-0680">Restriction system</keyword>
<evidence type="ECO:0000256" key="1">
    <source>
        <dbReference type="ARBA" id="ARBA00010923"/>
    </source>
</evidence>
<evidence type="ECO:0000313" key="6">
    <source>
        <dbReference type="Proteomes" id="UP000298513"/>
    </source>
</evidence>
<dbReference type="GeneID" id="91533384"/>
<dbReference type="PANTHER" id="PTHR30408:SF12">
    <property type="entry name" value="TYPE I RESTRICTION ENZYME MJAVIII SPECIFICITY SUBUNIT"/>
    <property type="match status" value="1"/>
</dbReference>
<dbReference type="Proteomes" id="UP000298513">
    <property type="component" value="Unassembled WGS sequence"/>
</dbReference>
<keyword evidence="5" id="KW-0255">Endonuclease</keyword>
<organism evidence="5 6">
    <name type="scientific">Streptomyces griseoluteus</name>
    <dbReference type="NCBI Taxonomy" id="29306"/>
    <lineage>
        <taxon>Bacteria</taxon>
        <taxon>Bacillati</taxon>
        <taxon>Actinomycetota</taxon>
        <taxon>Actinomycetes</taxon>
        <taxon>Kitasatosporales</taxon>
        <taxon>Streptomycetaceae</taxon>
        <taxon>Streptomyces</taxon>
    </lineage>
</organism>
<proteinExistence type="inferred from homology"/>
<comment type="similarity">
    <text evidence="1">Belongs to the type-I restriction system S methylase family.</text>
</comment>
<keyword evidence="5" id="KW-0540">Nuclease</keyword>
<name>A0A4Z1D5Q8_STRGP</name>
<sequence>MSISAIQQHYRPLAEMADVSGGVALGGVNPGGFAPELPYLRVANVQDGRISTDDVKTVRIASTSVERFRLRVGDVLLTEGGDFDKLGRGAVWDGRIDPCLHQNHVFRVRCDTSVLIPEFLSLYMASREGRSFFLGIAKQTTNLATISSSQLKAMPIPFMPVAVQRRIVEVLASMTELDRRIEASIAKTRLIRKEVARHVLLGGDRHLRKLRDVAAVSSGGTPSRARRDFWDGGDVPWIRTGEIDFNVITETGEYITRKAVHEAGLRVYPQGTVLLAMYGDGATRGRVASLGIHAAINQAAAAIVCDPRQVDHRYLYYFLEMQYAEIRNIGQGSNRSNLSSALVGAIEIPLPSVEEQRDLVISLESFDSDVQADLAELAKLRELKHGLMDDLLSGRAMASAVAA</sequence>
<evidence type="ECO:0000313" key="5">
    <source>
        <dbReference type="EMBL" id="TGN77508.1"/>
    </source>
</evidence>
<evidence type="ECO:0000256" key="3">
    <source>
        <dbReference type="ARBA" id="ARBA00023125"/>
    </source>
</evidence>
<dbReference type="GO" id="GO:0004519">
    <property type="term" value="F:endonuclease activity"/>
    <property type="evidence" value="ECO:0007669"/>
    <property type="project" value="UniProtKB-KW"/>
</dbReference>
<dbReference type="RefSeq" id="WP_135793735.1">
    <property type="nucleotide sequence ID" value="NZ_BNBQ01000010.1"/>
</dbReference>
<evidence type="ECO:0000259" key="4">
    <source>
        <dbReference type="Pfam" id="PF01420"/>
    </source>
</evidence>
<dbReference type="InterPro" id="IPR044946">
    <property type="entry name" value="Restrct_endonuc_typeI_TRD_sf"/>
</dbReference>
<dbReference type="InterPro" id="IPR052021">
    <property type="entry name" value="Type-I_RS_S_subunit"/>
</dbReference>
<accession>A0A4Z1D5Q8</accession>
<dbReference type="InterPro" id="IPR000055">
    <property type="entry name" value="Restrct_endonuc_typeI_TRD"/>
</dbReference>
<dbReference type="GO" id="GO:0009307">
    <property type="term" value="P:DNA restriction-modification system"/>
    <property type="evidence" value="ECO:0007669"/>
    <property type="project" value="UniProtKB-KW"/>
</dbReference>
<dbReference type="AlphaFoldDB" id="A0A4Z1D5Q8"/>
<dbReference type="GO" id="GO:0003677">
    <property type="term" value="F:DNA binding"/>
    <property type="evidence" value="ECO:0007669"/>
    <property type="project" value="UniProtKB-KW"/>
</dbReference>